<evidence type="ECO:0000256" key="8">
    <source>
        <dbReference type="ARBA" id="ARBA00023212"/>
    </source>
</evidence>
<keyword evidence="4" id="KW-0963">Cytoplasm</keyword>
<organism evidence="13 14">
    <name type="scientific">Argiope bruennichi</name>
    <name type="common">Wasp spider</name>
    <name type="synonym">Aranea bruennichi</name>
    <dbReference type="NCBI Taxonomy" id="94029"/>
    <lineage>
        <taxon>Eukaryota</taxon>
        <taxon>Metazoa</taxon>
        <taxon>Ecdysozoa</taxon>
        <taxon>Arthropoda</taxon>
        <taxon>Chelicerata</taxon>
        <taxon>Arachnida</taxon>
        <taxon>Araneae</taxon>
        <taxon>Araneomorphae</taxon>
        <taxon>Entelegynae</taxon>
        <taxon>Araneoidea</taxon>
        <taxon>Araneidae</taxon>
        <taxon>Argiope</taxon>
    </lineage>
</organism>
<evidence type="ECO:0000256" key="2">
    <source>
        <dbReference type="ARBA" id="ARBA00004300"/>
    </source>
</evidence>
<accession>A0A8T0F9D7</accession>
<feature type="compositionally biased region" description="Polar residues" evidence="11">
    <location>
        <begin position="335"/>
        <end position="355"/>
    </location>
</feature>
<evidence type="ECO:0000256" key="7">
    <source>
        <dbReference type="ARBA" id="ARBA00023069"/>
    </source>
</evidence>
<dbReference type="Pfam" id="PF00581">
    <property type="entry name" value="Rhodanese"/>
    <property type="match status" value="1"/>
</dbReference>
<proteinExistence type="inferred from homology"/>
<dbReference type="GO" id="GO:0036064">
    <property type="term" value="C:ciliary basal body"/>
    <property type="evidence" value="ECO:0007669"/>
    <property type="project" value="TreeGrafter"/>
</dbReference>
<dbReference type="Gene3D" id="3.40.250.10">
    <property type="entry name" value="Rhodanese-like domain"/>
    <property type="match status" value="1"/>
</dbReference>
<dbReference type="SUPFAM" id="SSF52821">
    <property type="entry name" value="Rhodanese/Cell cycle control phosphatase"/>
    <property type="match status" value="1"/>
</dbReference>
<reference evidence="13" key="1">
    <citation type="journal article" date="2020" name="bioRxiv">
        <title>Chromosome-level reference genome of the European wasp spider Argiope bruennichi: a resource for studies on range expansion and evolutionary adaptation.</title>
        <authorList>
            <person name="Sheffer M.M."/>
            <person name="Hoppe A."/>
            <person name="Krehenwinkel H."/>
            <person name="Uhl G."/>
            <person name="Kuss A.W."/>
            <person name="Jensen L."/>
            <person name="Jensen C."/>
            <person name="Gillespie R.G."/>
            <person name="Hoff K.J."/>
            <person name="Prost S."/>
        </authorList>
    </citation>
    <scope>NUCLEOTIDE SEQUENCE</scope>
</reference>
<comment type="similarity">
    <text evidence="10">Belongs to the CEP41 family.</text>
</comment>
<evidence type="ECO:0000256" key="9">
    <source>
        <dbReference type="ARBA" id="ARBA00023273"/>
    </source>
</evidence>
<dbReference type="SMART" id="SM00450">
    <property type="entry name" value="RHOD"/>
    <property type="match status" value="1"/>
</dbReference>
<feature type="region of interest" description="Disordered" evidence="11">
    <location>
        <begin position="331"/>
        <end position="368"/>
    </location>
</feature>
<gene>
    <name evidence="13" type="ORF">HNY73_009091</name>
</gene>
<keyword evidence="9" id="KW-0966">Cell projection</keyword>
<dbReference type="PROSITE" id="PS50206">
    <property type="entry name" value="RHODANESE_3"/>
    <property type="match status" value="1"/>
</dbReference>
<evidence type="ECO:0000256" key="11">
    <source>
        <dbReference type="SAM" id="MobiDB-lite"/>
    </source>
</evidence>
<keyword evidence="7" id="KW-0969">Cilium</keyword>
<dbReference type="PANTHER" id="PTHR44390">
    <property type="entry name" value="CENTROSOMAL PROTEIN OF 41 KDA"/>
    <property type="match status" value="1"/>
</dbReference>
<keyword evidence="14" id="KW-1185">Reference proteome</keyword>
<dbReference type="GO" id="GO:0060271">
    <property type="term" value="P:cilium assembly"/>
    <property type="evidence" value="ECO:0007669"/>
    <property type="project" value="TreeGrafter"/>
</dbReference>
<dbReference type="PANTHER" id="PTHR44390:SF1">
    <property type="entry name" value="CENTROSOMAL PROTEIN OF 41 KDA"/>
    <property type="match status" value="1"/>
</dbReference>
<keyword evidence="5" id="KW-0970">Cilium biogenesis/degradation</keyword>
<evidence type="ECO:0000256" key="5">
    <source>
        <dbReference type="ARBA" id="ARBA00022794"/>
    </source>
</evidence>
<dbReference type="GO" id="GO:0005813">
    <property type="term" value="C:centrosome"/>
    <property type="evidence" value="ECO:0007669"/>
    <property type="project" value="UniProtKB-SubCell"/>
</dbReference>
<feature type="domain" description="Rhodanese" evidence="12">
    <location>
        <begin position="141"/>
        <end position="237"/>
    </location>
</feature>
<dbReference type="InterPro" id="IPR051889">
    <property type="entry name" value="CEP41"/>
</dbReference>
<dbReference type="CDD" id="cd00158">
    <property type="entry name" value="RHOD"/>
    <property type="match status" value="1"/>
</dbReference>
<evidence type="ECO:0000256" key="4">
    <source>
        <dbReference type="ARBA" id="ARBA00022490"/>
    </source>
</evidence>
<evidence type="ECO:0000256" key="10">
    <source>
        <dbReference type="ARBA" id="ARBA00038465"/>
    </source>
</evidence>
<dbReference type="InterPro" id="IPR001763">
    <property type="entry name" value="Rhodanese-like_dom"/>
</dbReference>
<evidence type="ECO:0000256" key="6">
    <source>
        <dbReference type="ARBA" id="ARBA00022927"/>
    </source>
</evidence>
<dbReference type="Proteomes" id="UP000807504">
    <property type="component" value="Unassembled WGS sequence"/>
</dbReference>
<dbReference type="GO" id="GO:0015031">
    <property type="term" value="P:protein transport"/>
    <property type="evidence" value="ECO:0007669"/>
    <property type="project" value="UniProtKB-KW"/>
</dbReference>
<sequence length="368" mass="42055">MYSRHKSLNFGQYVPNDKVLNKKVPENPKYKHVKPAIDTGKNVKRHIDELKEKQKNSHHKKDEVFNRVKFSTFIKLAITVAKESFKQEEIGDIGSKEVVENSIETHRENKNTLANVLMGIGEIDLRNEKKKQPVIQPKIEKKVPYLLLDVRDRDEFLKCHIKTAKHYPAAMLSRSIGYETEEMKLYKNNRPELIILYDDDESTASRVATTLVQRGYENIYLLSGGLKLGYEIFPRALMASVTTGNVDKNLLETKEIYLEYFNFQFDVYLFNFIHANNIEQYIEDCPQKVNPVGSSKSLMSCSKTNKSSGAYTQKTVSSTEYGSKYGHITARRDSACSSKSMDSGKSRAPSRTSTEGRLKSTGKKAPWK</sequence>
<evidence type="ECO:0000256" key="1">
    <source>
        <dbReference type="ARBA" id="ARBA00004120"/>
    </source>
</evidence>
<keyword evidence="8" id="KW-0206">Cytoskeleton</keyword>
<keyword evidence="3" id="KW-0813">Transport</keyword>
<evidence type="ECO:0000256" key="3">
    <source>
        <dbReference type="ARBA" id="ARBA00022448"/>
    </source>
</evidence>
<reference evidence="13" key="2">
    <citation type="submission" date="2020-06" db="EMBL/GenBank/DDBJ databases">
        <authorList>
            <person name="Sheffer M."/>
        </authorList>
    </citation>
    <scope>NUCLEOTIDE SEQUENCE</scope>
</reference>
<keyword evidence="6" id="KW-0653">Protein transport</keyword>
<dbReference type="AlphaFoldDB" id="A0A8T0F9D7"/>
<evidence type="ECO:0000313" key="13">
    <source>
        <dbReference type="EMBL" id="KAF8787501.1"/>
    </source>
</evidence>
<evidence type="ECO:0000313" key="14">
    <source>
        <dbReference type="Proteomes" id="UP000807504"/>
    </source>
</evidence>
<name>A0A8T0F9D7_ARGBR</name>
<protein>
    <submittedName>
        <fullName evidence="13">Centrosomal protein of 41 kDa B like protein</fullName>
    </submittedName>
</protein>
<comment type="subcellular location">
    <subcellularLocation>
        <location evidence="1">Cytoplasm</location>
        <location evidence="1">Cytoskeleton</location>
        <location evidence="1">Cilium basal body</location>
    </subcellularLocation>
    <subcellularLocation>
        <location evidence="2">Cytoplasm</location>
        <location evidence="2">Cytoskeleton</location>
        <location evidence="2">Microtubule organizing center</location>
        <location evidence="2">Centrosome</location>
    </subcellularLocation>
</comment>
<evidence type="ECO:0000259" key="12">
    <source>
        <dbReference type="PROSITE" id="PS50206"/>
    </source>
</evidence>
<dbReference type="InterPro" id="IPR036873">
    <property type="entry name" value="Rhodanese-like_dom_sf"/>
</dbReference>
<comment type="caution">
    <text evidence="13">The sequence shown here is derived from an EMBL/GenBank/DDBJ whole genome shotgun (WGS) entry which is preliminary data.</text>
</comment>
<dbReference type="EMBL" id="JABXBU010000015">
    <property type="protein sequence ID" value="KAF8787501.1"/>
    <property type="molecule type" value="Genomic_DNA"/>
</dbReference>